<dbReference type="EMBL" id="NEXC01000001">
    <property type="protein sequence ID" value="PSN84590.1"/>
    <property type="molecule type" value="Genomic_DNA"/>
</dbReference>
<evidence type="ECO:0000256" key="7">
    <source>
        <dbReference type="ARBA" id="ARBA00022605"/>
    </source>
</evidence>
<evidence type="ECO:0000259" key="14">
    <source>
        <dbReference type="SMART" id="SM01329"/>
    </source>
</evidence>
<evidence type="ECO:0000313" key="15">
    <source>
        <dbReference type="EMBL" id="PSN84590.1"/>
    </source>
</evidence>
<keyword evidence="11" id="KW-0520">NAD</keyword>
<dbReference type="GO" id="GO:0006099">
    <property type="term" value="P:tricarboxylic acid cycle"/>
    <property type="evidence" value="ECO:0007669"/>
    <property type="project" value="TreeGrafter"/>
</dbReference>
<keyword evidence="6" id="KW-0432">Leucine biosynthesis</keyword>
<dbReference type="Proteomes" id="UP000240880">
    <property type="component" value="Unassembled WGS sequence"/>
</dbReference>
<dbReference type="GO" id="GO:0004449">
    <property type="term" value="F:isocitrate dehydrogenase (NAD+) activity"/>
    <property type="evidence" value="ECO:0007669"/>
    <property type="project" value="TreeGrafter"/>
</dbReference>
<evidence type="ECO:0000256" key="2">
    <source>
        <dbReference type="ARBA" id="ARBA00001946"/>
    </source>
</evidence>
<dbReference type="PANTHER" id="PTHR11835:SF34">
    <property type="entry name" value="ISOCITRATE DEHYDROGENASE [NAD] SUBUNIT ALPHA, MITOCHONDRIAL"/>
    <property type="match status" value="1"/>
</dbReference>
<keyword evidence="10" id="KW-0560">Oxidoreductase</keyword>
<dbReference type="GO" id="GO:0009098">
    <property type="term" value="P:L-leucine biosynthetic process"/>
    <property type="evidence" value="ECO:0007669"/>
    <property type="project" value="UniProtKB-KW"/>
</dbReference>
<sequence length="345" mass="37619">MNKYLVAIMEGDGIGPEISKVAVDVLETLNELFDLGISLQNVEGGDGALKNFGKALPPYTVEVLKNCHACLKAPVGESAADVIVKLRQIFDLYANVRPSRVFPSVRALKPNIDLVIVRENTEDVYKGVELDLGDAVVALRPITKKACERIAEYAFNLAKTRAKRKVTAVHKANVLRKSDGLFLETCKRVAKRYQDINFDDMLVDAAAMSLIRDPERFDVIVTTNLYGDILSDEASQVVGGLGLAPSANIGENFAIFEPVHGSAPDIAGKGIANPLGMVLSVSMMLDWFFTRFSDQNSKSASEVLVSAVYSILKKGVKTPDLGGNYTTNQVGEELKRELIRLSKPM</sequence>
<comment type="cofactor">
    <cofactor evidence="2">
        <name>Mg(2+)</name>
        <dbReference type="ChEBI" id="CHEBI:18420"/>
    </cofactor>
</comment>
<evidence type="ECO:0000256" key="9">
    <source>
        <dbReference type="ARBA" id="ARBA00022842"/>
    </source>
</evidence>
<dbReference type="InterPro" id="IPR011828">
    <property type="entry name" value="LEU3_arc"/>
</dbReference>
<dbReference type="SMART" id="SM01329">
    <property type="entry name" value="Iso_dh"/>
    <property type="match status" value="1"/>
</dbReference>
<organism evidence="15 16">
    <name type="scientific">Candidatus Marsarchaeota G1 archaeon OSP_D</name>
    <dbReference type="NCBI Taxonomy" id="1978155"/>
    <lineage>
        <taxon>Archaea</taxon>
        <taxon>Candidatus Marsarchaeota</taxon>
        <taxon>Candidatus Marsarchaeota group 1</taxon>
    </lineage>
</organism>
<dbReference type="SUPFAM" id="SSF53659">
    <property type="entry name" value="Isocitrate/Isopropylmalate dehydrogenase-like"/>
    <property type="match status" value="1"/>
</dbReference>
<dbReference type="GO" id="GO:0006102">
    <property type="term" value="P:isocitrate metabolic process"/>
    <property type="evidence" value="ECO:0007669"/>
    <property type="project" value="TreeGrafter"/>
</dbReference>
<accession>A0A2R6ADY3</accession>
<protein>
    <recommendedName>
        <fullName evidence="5">3-isopropylmalate dehydrogenase</fullName>
        <ecNumber evidence="5">1.1.1.85</ecNumber>
    </recommendedName>
</protein>
<dbReference type="InterPro" id="IPR019818">
    <property type="entry name" value="IsoCit/isopropylmalate_DH_CS"/>
</dbReference>
<evidence type="ECO:0000256" key="10">
    <source>
        <dbReference type="ARBA" id="ARBA00023002"/>
    </source>
</evidence>
<evidence type="ECO:0000256" key="8">
    <source>
        <dbReference type="ARBA" id="ARBA00022723"/>
    </source>
</evidence>
<dbReference type="GO" id="GO:0003862">
    <property type="term" value="F:3-isopropylmalate dehydrogenase activity"/>
    <property type="evidence" value="ECO:0007669"/>
    <property type="project" value="UniProtKB-EC"/>
</dbReference>
<feature type="domain" description="Isopropylmalate dehydrogenase-like" evidence="14">
    <location>
        <begin position="5"/>
        <end position="334"/>
    </location>
</feature>
<comment type="subunit">
    <text evidence="4">Homodimer.</text>
</comment>
<dbReference type="FunFam" id="3.40.718.10:FF:000006">
    <property type="entry name" value="3-isopropylmalate dehydrogenase"/>
    <property type="match status" value="1"/>
</dbReference>
<dbReference type="NCBIfam" id="TIGR02088">
    <property type="entry name" value="LEU3_arch"/>
    <property type="match status" value="1"/>
</dbReference>
<evidence type="ECO:0000256" key="3">
    <source>
        <dbReference type="ARBA" id="ARBA00007769"/>
    </source>
</evidence>
<dbReference type="GO" id="GO:0051287">
    <property type="term" value="F:NAD binding"/>
    <property type="evidence" value="ECO:0007669"/>
    <property type="project" value="InterPro"/>
</dbReference>
<dbReference type="PANTHER" id="PTHR11835">
    <property type="entry name" value="DECARBOXYLATING DEHYDROGENASES-ISOCITRATE, ISOPROPYLMALATE, TARTRATE"/>
    <property type="match status" value="1"/>
</dbReference>
<evidence type="ECO:0000256" key="13">
    <source>
        <dbReference type="ARBA" id="ARBA00023304"/>
    </source>
</evidence>
<comment type="similarity">
    <text evidence="3">Belongs to the isocitrate and isopropylmalate dehydrogenases family.</text>
</comment>
<dbReference type="AlphaFoldDB" id="A0A2R6ADY3"/>
<gene>
    <name evidence="15" type="ORF">B9Q01_00130</name>
</gene>
<keyword evidence="9" id="KW-0460">Magnesium</keyword>
<reference evidence="15 16" key="1">
    <citation type="submission" date="2017-04" db="EMBL/GenBank/DDBJ databases">
        <title>Novel microbial lineages endemic to geothermal iron-oxide mats fill important gaps in the evolutionary history of Archaea.</title>
        <authorList>
            <person name="Jay Z.J."/>
            <person name="Beam J.P."/>
            <person name="Dlakic M."/>
            <person name="Rusch D.B."/>
            <person name="Kozubal M.A."/>
            <person name="Inskeep W.P."/>
        </authorList>
    </citation>
    <scope>NUCLEOTIDE SEQUENCE [LARGE SCALE GENOMIC DNA]</scope>
    <source>
        <strain evidence="15">OSP_D</strain>
    </source>
</reference>
<dbReference type="Gene3D" id="3.40.718.10">
    <property type="entry name" value="Isopropylmalate Dehydrogenase"/>
    <property type="match status" value="1"/>
</dbReference>
<keyword evidence="13" id="KW-0100">Branched-chain amino acid biosynthesis</keyword>
<evidence type="ECO:0000256" key="11">
    <source>
        <dbReference type="ARBA" id="ARBA00023027"/>
    </source>
</evidence>
<name>A0A2R6ADY3_9ARCH</name>
<keyword evidence="7" id="KW-0028">Amino-acid biosynthesis</keyword>
<comment type="caution">
    <text evidence="15">The sequence shown here is derived from an EMBL/GenBank/DDBJ whole genome shotgun (WGS) entry which is preliminary data.</text>
</comment>
<evidence type="ECO:0000313" key="16">
    <source>
        <dbReference type="Proteomes" id="UP000240880"/>
    </source>
</evidence>
<evidence type="ECO:0000256" key="4">
    <source>
        <dbReference type="ARBA" id="ARBA00011738"/>
    </source>
</evidence>
<keyword evidence="8" id="KW-0479">Metal-binding</keyword>
<dbReference type="InterPro" id="IPR024084">
    <property type="entry name" value="IsoPropMal-DH-like_dom"/>
</dbReference>
<keyword evidence="12" id="KW-0464">Manganese</keyword>
<proteinExistence type="inferred from homology"/>
<evidence type="ECO:0000256" key="6">
    <source>
        <dbReference type="ARBA" id="ARBA00022430"/>
    </source>
</evidence>
<evidence type="ECO:0000256" key="5">
    <source>
        <dbReference type="ARBA" id="ARBA00013101"/>
    </source>
</evidence>
<dbReference type="Pfam" id="PF00180">
    <property type="entry name" value="Iso_dh"/>
    <property type="match status" value="1"/>
</dbReference>
<dbReference type="PROSITE" id="PS00470">
    <property type="entry name" value="IDH_IMDH"/>
    <property type="match status" value="1"/>
</dbReference>
<dbReference type="GO" id="GO:0000287">
    <property type="term" value="F:magnesium ion binding"/>
    <property type="evidence" value="ECO:0007669"/>
    <property type="project" value="InterPro"/>
</dbReference>
<evidence type="ECO:0000256" key="1">
    <source>
        <dbReference type="ARBA" id="ARBA00001936"/>
    </source>
</evidence>
<comment type="cofactor">
    <cofactor evidence="1">
        <name>Mn(2+)</name>
        <dbReference type="ChEBI" id="CHEBI:29035"/>
    </cofactor>
</comment>
<dbReference type="EC" id="1.1.1.85" evidence="5"/>
<evidence type="ECO:0000256" key="12">
    <source>
        <dbReference type="ARBA" id="ARBA00023211"/>
    </source>
</evidence>